<feature type="non-terminal residue" evidence="1">
    <location>
        <position position="41"/>
    </location>
</feature>
<dbReference type="EMBL" id="UINC01065252">
    <property type="protein sequence ID" value="SVB94712.1"/>
    <property type="molecule type" value="Genomic_DNA"/>
</dbReference>
<sequence>MTDLEQHVNAPGRDKLVKEVKDKIDALGIRYVYYQFVSVTG</sequence>
<evidence type="ECO:0000313" key="1">
    <source>
        <dbReference type="EMBL" id="SVB94712.1"/>
    </source>
</evidence>
<reference evidence="1" key="1">
    <citation type="submission" date="2018-05" db="EMBL/GenBank/DDBJ databases">
        <authorList>
            <person name="Lanie J.A."/>
            <person name="Ng W.-L."/>
            <person name="Kazmierczak K.M."/>
            <person name="Andrzejewski T.M."/>
            <person name="Davidsen T.M."/>
            <person name="Wayne K.J."/>
            <person name="Tettelin H."/>
            <person name="Glass J.I."/>
            <person name="Rusch D."/>
            <person name="Podicherti R."/>
            <person name="Tsui H.-C.T."/>
            <person name="Winkler M.E."/>
        </authorList>
    </citation>
    <scope>NUCLEOTIDE SEQUENCE</scope>
</reference>
<accession>A0A382I5V0</accession>
<gene>
    <name evidence="1" type="ORF">METZ01_LOCUS247566</name>
</gene>
<proteinExistence type="predicted"/>
<protein>
    <recommendedName>
        <fullName evidence="2">Glutamine synthetase</fullName>
    </recommendedName>
</protein>
<dbReference type="AlphaFoldDB" id="A0A382I5V0"/>
<organism evidence="1">
    <name type="scientific">marine metagenome</name>
    <dbReference type="NCBI Taxonomy" id="408172"/>
    <lineage>
        <taxon>unclassified sequences</taxon>
        <taxon>metagenomes</taxon>
        <taxon>ecological metagenomes</taxon>
    </lineage>
</organism>
<evidence type="ECO:0008006" key="2">
    <source>
        <dbReference type="Google" id="ProtNLM"/>
    </source>
</evidence>
<name>A0A382I5V0_9ZZZZ</name>